<organism evidence="1">
    <name type="scientific">human gut metagenome</name>
    <dbReference type="NCBI Taxonomy" id="408170"/>
    <lineage>
        <taxon>unclassified sequences</taxon>
        <taxon>metagenomes</taxon>
        <taxon>organismal metagenomes</taxon>
    </lineage>
</organism>
<accession>W1XY86</accession>
<sequence length="43" mass="5122">DEMTAKYTKEKENITSIFPFHLQVILIQEFQSTLQVLVKLLRQ</sequence>
<proteinExistence type="predicted"/>
<dbReference type="AlphaFoldDB" id="W1XY86"/>
<name>W1XY86_9ZZZZ</name>
<dbReference type="EMBL" id="AZMM01010362">
    <property type="protein sequence ID" value="ETJ35247.1"/>
    <property type="molecule type" value="Genomic_DNA"/>
</dbReference>
<reference evidence="1" key="1">
    <citation type="submission" date="2013-12" db="EMBL/GenBank/DDBJ databases">
        <title>A Varibaculum cambriense genome reconstructed from a premature infant gut community with otherwise low bacterial novelty that shifts toward anaerobic metabolism during the third week of life.</title>
        <authorList>
            <person name="Brown C.T."/>
            <person name="Sharon I."/>
            <person name="Thomas B.C."/>
            <person name="Castelle C.J."/>
            <person name="Morowitz M.J."/>
            <person name="Banfield J.F."/>
        </authorList>
    </citation>
    <scope>NUCLEOTIDE SEQUENCE</scope>
</reference>
<comment type="caution">
    <text evidence="1">The sequence shown here is derived from an EMBL/GenBank/DDBJ whole genome shotgun (WGS) entry which is preliminary data.</text>
</comment>
<gene>
    <name evidence="1" type="ORF">Q604_UNBC10362G0001</name>
</gene>
<evidence type="ECO:0000313" key="1">
    <source>
        <dbReference type="EMBL" id="ETJ35247.1"/>
    </source>
</evidence>
<protein>
    <submittedName>
        <fullName evidence="1">Uncharacterized protein</fullName>
    </submittedName>
</protein>
<feature type="non-terminal residue" evidence="1">
    <location>
        <position position="1"/>
    </location>
</feature>